<organism evidence="1">
    <name type="scientific">Anguilla anguilla</name>
    <name type="common">European freshwater eel</name>
    <name type="synonym">Muraena anguilla</name>
    <dbReference type="NCBI Taxonomy" id="7936"/>
    <lineage>
        <taxon>Eukaryota</taxon>
        <taxon>Metazoa</taxon>
        <taxon>Chordata</taxon>
        <taxon>Craniata</taxon>
        <taxon>Vertebrata</taxon>
        <taxon>Euteleostomi</taxon>
        <taxon>Actinopterygii</taxon>
        <taxon>Neopterygii</taxon>
        <taxon>Teleostei</taxon>
        <taxon>Anguilliformes</taxon>
        <taxon>Anguillidae</taxon>
        <taxon>Anguilla</taxon>
    </lineage>
</organism>
<sequence>MSVMGGLTNLSHKHTHVHLLFYFGKVTNTMIKHSAFDYISVGNNQVPVSDCFQNCLIKSNCVETEHLGQFWHRDLHNWVYLV</sequence>
<name>A0A0E9XK51_ANGAN</name>
<dbReference type="EMBL" id="GBXM01006509">
    <property type="protein sequence ID" value="JAI02069.1"/>
    <property type="molecule type" value="Transcribed_RNA"/>
</dbReference>
<protein>
    <submittedName>
        <fullName evidence="1">Uncharacterized protein</fullName>
    </submittedName>
</protein>
<evidence type="ECO:0000313" key="1">
    <source>
        <dbReference type="EMBL" id="JAI02069.1"/>
    </source>
</evidence>
<proteinExistence type="predicted"/>
<reference evidence="1" key="1">
    <citation type="submission" date="2014-11" db="EMBL/GenBank/DDBJ databases">
        <authorList>
            <person name="Amaro Gonzalez C."/>
        </authorList>
    </citation>
    <scope>NUCLEOTIDE SEQUENCE</scope>
</reference>
<accession>A0A0E9XK51</accession>
<dbReference type="AlphaFoldDB" id="A0A0E9XK51"/>
<reference evidence="1" key="2">
    <citation type="journal article" date="2015" name="Fish Shellfish Immunol.">
        <title>Early steps in the European eel (Anguilla anguilla)-Vibrio vulnificus interaction in the gills: Role of the RtxA13 toxin.</title>
        <authorList>
            <person name="Callol A."/>
            <person name="Pajuelo D."/>
            <person name="Ebbesson L."/>
            <person name="Teles M."/>
            <person name="MacKenzie S."/>
            <person name="Amaro C."/>
        </authorList>
    </citation>
    <scope>NUCLEOTIDE SEQUENCE</scope>
</reference>